<dbReference type="Proteomes" id="UP000720189">
    <property type="component" value="Unassembled WGS sequence"/>
</dbReference>
<keyword evidence="3" id="KW-1185">Reference proteome</keyword>
<sequence>MFSSFLLHAAAFLARSWILAILCVARDPGDQQSITRTDVQGIGVEGHKFWNLSMPLACKLFRCIHRLARWCEEEAVNICVDSLGEVLSFGVGMLP</sequence>
<evidence type="ECO:0000313" key="2">
    <source>
        <dbReference type="EMBL" id="KAH7250160.1"/>
    </source>
</evidence>
<feature type="chain" id="PRO_5040106050" description="Secreted protein" evidence="1">
    <location>
        <begin position="26"/>
        <end position="95"/>
    </location>
</feature>
<keyword evidence="1" id="KW-0732">Signal</keyword>
<dbReference type="RefSeq" id="XP_046049479.1">
    <property type="nucleotide sequence ID" value="XM_046192867.1"/>
</dbReference>
<name>A0A9P9H4E1_FUSRE</name>
<organism evidence="2 3">
    <name type="scientific">Fusarium redolens</name>
    <dbReference type="NCBI Taxonomy" id="48865"/>
    <lineage>
        <taxon>Eukaryota</taxon>
        <taxon>Fungi</taxon>
        <taxon>Dikarya</taxon>
        <taxon>Ascomycota</taxon>
        <taxon>Pezizomycotina</taxon>
        <taxon>Sordariomycetes</taxon>
        <taxon>Hypocreomycetidae</taxon>
        <taxon>Hypocreales</taxon>
        <taxon>Nectriaceae</taxon>
        <taxon>Fusarium</taxon>
        <taxon>Fusarium redolens species complex</taxon>
    </lineage>
</organism>
<evidence type="ECO:0000256" key="1">
    <source>
        <dbReference type="SAM" id="SignalP"/>
    </source>
</evidence>
<dbReference type="EMBL" id="JAGMUX010000008">
    <property type="protein sequence ID" value="KAH7250160.1"/>
    <property type="molecule type" value="Genomic_DNA"/>
</dbReference>
<gene>
    <name evidence="2" type="ORF">BKA55DRAFT_568931</name>
</gene>
<evidence type="ECO:0008006" key="4">
    <source>
        <dbReference type="Google" id="ProtNLM"/>
    </source>
</evidence>
<dbReference type="AlphaFoldDB" id="A0A9P9H4E1"/>
<evidence type="ECO:0000313" key="3">
    <source>
        <dbReference type="Proteomes" id="UP000720189"/>
    </source>
</evidence>
<protein>
    <recommendedName>
        <fullName evidence="4">Secreted protein</fullName>
    </recommendedName>
</protein>
<proteinExistence type="predicted"/>
<accession>A0A9P9H4E1</accession>
<dbReference type="GeneID" id="70222821"/>
<reference evidence="2" key="1">
    <citation type="journal article" date="2021" name="Nat. Commun.">
        <title>Genetic determinants of endophytism in the Arabidopsis root mycobiome.</title>
        <authorList>
            <person name="Mesny F."/>
            <person name="Miyauchi S."/>
            <person name="Thiergart T."/>
            <person name="Pickel B."/>
            <person name="Atanasova L."/>
            <person name="Karlsson M."/>
            <person name="Huettel B."/>
            <person name="Barry K.W."/>
            <person name="Haridas S."/>
            <person name="Chen C."/>
            <person name="Bauer D."/>
            <person name="Andreopoulos W."/>
            <person name="Pangilinan J."/>
            <person name="LaButti K."/>
            <person name="Riley R."/>
            <person name="Lipzen A."/>
            <person name="Clum A."/>
            <person name="Drula E."/>
            <person name="Henrissat B."/>
            <person name="Kohler A."/>
            <person name="Grigoriev I.V."/>
            <person name="Martin F.M."/>
            <person name="Hacquard S."/>
        </authorList>
    </citation>
    <scope>NUCLEOTIDE SEQUENCE</scope>
    <source>
        <strain evidence="2">MPI-CAGE-AT-0023</strain>
    </source>
</reference>
<feature type="signal peptide" evidence="1">
    <location>
        <begin position="1"/>
        <end position="25"/>
    </location>
</feature>
<feature type="non-terminal residue" evidence="2">
    <location>
        <position position="95"/>
    </location>
</feature>
<comment type="caution">
    <text evidence="2">The sequence shown here is derived from an EMBL/GenBank/DDBJ whole genome shotgun (WGS) entry which is preliminary data.</text>
</comment>